<accession>A0A7X5C2A8</accession>
<evidence type="ECO:0000256" key="4">
    <source>
        <dbReference type="RuleBase" id="RU361176"/>
    </source>
</evidence>
<proteinExistence type="inferred from homology"/>
<dbReference type="PANTHER" id="PTHR34135">
    <property type="entry name" value="LYSOZYME"/>
    <property type="match status" value="1"/>
</dbReference>
<dbReference type="SMART" id="SM00641">
    <property type="entry name" value="Glyco_25"/>
    <property type="match status" value="1"/>
</dbReference>
<keyword evidence="6" id="KW-1185">Reference proteome</keyword>
<dbReference type="EMBL" id="JAAAMU010000006">
    <property type="protein sequence ID" value="NBC70144.1"/>
    <property type="molecule type" value="Genomic_DNA"/>
</dbReference>
<organism evidence="5 6">
    <name type="scientific">Paenibacillus sacheonensis</name>
    <dbReference type="NCBI Taxonomy" id="742054"/>
    <lineage>
        <taxon>Bacteria</taxon>
        <taxon>Bacillati</taxon>
        <taxon>Bacillota</taxon>
        <taxon>Bacilli</taxon>
        <taxon>Bacillales</taxon>
        <taxon>Paenibacillaceae</taxon>
        <taxon>Paenibacillus</taxon>
    </lineage>
</organism>
<dbReference type="Gene3D" id="3.20.20.80">
    <property type="entry name" value="Glycosidases"/>
    <property type="match status" value="1"/>
</dbReference>
<evidence type="ECO:0000256" key="3">
    <source>
        <dbReference type="ARBA" id="ARBA00023295"/>
    </source>
</evidence>
<dbReference type="SUPFAM" id="SSF51445">
    <property type="entry name" value="(Trans)glycosidases"/>
    <property type="match status" value="1"/>
</dbReference>
<dbReference type="PROSITE" id="PS51904">
    <property type="entry name" value="GLYCOSYL_HYDROL_F25_2"/>
    <property type="match status" value="1"/>
</dbReference>
<evidence type="ECO:0000256" key="1">
    <source>
        <dbReference type="ARBA" id="ARBA00010646"/>
    </source>
</evidence>
<evidence type="ECO:0000256" key="2">
    <source>
        <dbReference type="ARBA" id="ARBA00022801"/>
    </source>
</evidence>
<evidence type="ECO:0000313" key="5">
    <source>
        <dbReference type="EMBL" id="NBC70144.1"/>
    </source>
</evidence>
<dbReference type="GO" id="GO:0009253">
    <property type="term" value="P:peptidoglycan catabolic process"/>
    <property type="evidence" value="ECO:0007669"/>
    <property type="project" value="InterPro"/>
</dbReference>
<dbReference type="GO" id="GO:0016998">
    <property type="term" value="P:cell wall macromolecule catabolic process"/>
    <property type="evidence" value="ECO:0007669"/>
    <property type="project" value="InterPro"/>
</dbReference>
<protein>
    <recommendedName>
        <fullName evidence="4">Lysozyme</fullName>
        <ecNumber evidence="4">3.2.1.17</ecNumber>
    </recommendedName>
</protein>
<dbReference type="GO" id="GO:0003796">
    <property type="term" value="F:lysozyme activity"/>
    <property type="evidence" value="ECO:0007669"/>
    <property type="project" value="UniProtKB-EC"/>
</dbReference>
<dbReference type="Pfam" id="PF01183">
    <property type="entry name" value="Glyco_hydro_25"/>
    <property type="match status" value="1"/>
</dbReference>
<dbReference type="AlphaFoldDB" id="A0A7X5C2A8"/>
<dbReference type="GO" id="GO:0016052">
    <property type="term" value="P:carbohydrate catabolic process"/>
    <property type="evidence" value="ECO:0007669"/>
    <property type="project" value="TreeGrafter"/>
</dbReference>
<dbReference type="PROSITE" id="PS00953">
    <property type="entry name" value="GLYCOSYL_HYDROL_F25_1"/>
    <property type="match status" value="1"/>
</dbReference>
<name>A0A7X5C2A8_9BACL</name>
<keyword evidence="3 4" id="KW-0326">Glycosidase</keyword>
<sequence length="306" mass="33480">MQAKSASNLKVIDVSHYQGNVDWKKVRGDGVVGAFIKATEGTTFKDSTLSSNAVNAAAEGLLVGFYHYAHPEKTDAVSEAAYFASVIAGYKSDFPYVLDVEGDASKLGADKLTDWCVKWLQEVKRLTGRDTMIYSGASFANSYLGKALGQWPLWIAHYGVDTPMGNNTWSEWAVFQYTSTGIVDGIAGNVDVNAMEKAFYDKYAGVTVVKPLSELDTIKVVINDKLAAYGRNVNGSVYAPIRQFGDALGMTVSWNETEKVPYLNDIPFTQYILFEGSSYVSARSIGAILGGTVTWDGKTQKVYIYY</sequence>
<gene>
    <name evidence="5" type="ORF">GT003_14190</name>
</gene>
<comment type="caution">
    <text evidence="5">The sequence shown here is derived from an EMBL/GenBank/DDBJ whole genome shotgun (WGS) entry which is preliminary data.</text>
</comment>
<dbReference type="InterPro" id="IPR002053">
    <property type="entry name" value="Glyco_hydro_25"/>
</dbReference>
<dbReference type="EC" id="3.2.1.17" evidence="4"/>
<reference evidence="5 6" key="1">
    <citation type="submission" date="2020-01" db="EMBL/GenBank/DDBJ databases">
        <title>Paenibacillus soybeanensis sp. nov. isolated from the nodules of soybean (Glycine max(L.) Merr).</title>
        <authorList>
            <person name="Wang H."/>
        </authorList>
    </citation>
    <scope>NUCLEOTIDE SEQUENCE [LARGE SCALE GENOMIC DNA]</scope>
    <source>
        <strain evidence="5 6">DSM 23054</strain>
    </source>
</reference>
<dbReference type="OrthoDB" id="9802228at2"/>
<dbReference type="RefSeq" id="WP_161698773.1">
    <property type="nucleotide sequence ID" value="NZ_JAAAMU010000006.1"/>
</dbReference>
<dbReference type="CDD" id="cd00599">
    <property type="entry name" value="GH25_muramidase"/>
    <property type="match status" value="1"/>
</dbReference>
<dbReference type="Proteomes" id="UP000558113">
    <property type="component" value="Unassembled WGS sequence"/>
</dbReference>
<keyword evidence="2 4" id="KW-0378">Hydrolase</keyword>
<evidence type="ECO:0000313" key="6">
    <source>
        <dbReference type="Proteomes" id="UP000558113"/>
    </source>
</evidence>
<dbReference type="PANTHER" id="PTHR34135:SF2">
    <property type="entry name" value="LYSOZYME"/>
    <property type="match status" value="1"/>
</dbReference>
<comment type="catalytic activity">
    <reaction evidence="4">
        <text>Hydrolysis of (1-&gt;4)-beta-linkages between N-acetylmuramic acid and N-acetyl-D-glucosamine residues in a peptidoglycan and between N-acetyl-D-glucosamine residues in chitodextrins.</text>
        <dbReference type="EC" id="3.2.1.17"/>
    </reaction>
</comment>
<dbReference type="InterPro" id="IPR017853">
    <property type="entry name" value="GH"/>
</dbReference>
<comment type="similarity">
    <text evidence="1 4">Belongs to the glycosyl hydrolase 25 family.</text>
</comment>
<dbReference type="InterPro" id="IPR018077">
    <property type="entry name" value="Glyco_hydro_fam25_subgr"/>
</dbReference>
<dbReference type="InterPro" id="IPR008270">
    <property type="entry name" value="Glyco_hydro_25_AS"/>
</dbReference>